<comment type="caution">
    <text evidence="4">The sequence shown here is derived from an EMBL/GenBank/DDBJ whole genome shotgun (WGS) entry which is preliminary data.</text>
</comment>
<evidence type="ECO:0000259" key="3">
    <source>
        <dbReference type="Pfam" id="PF01979"/>
    </source>
</evidence>
<dbReference type="PANTHER" id="PTHR43794">
    <property type="entry name" value="AMINOHYDROLASE SSNA-RELATED"/>
    <property type="match status" value="1"/>
</dbReference>
<proteinExistence type="inferred from homology"/>
<dbReference type="RefSeq" id="WP_054539293.1">
    <property type="nucleotide sequence ID" value="NZ_JACIEQ010000004.1"/>
</dbReference>
<dbReference type="Pfam" id="PF01979">
    <property type="entry name" value="Amidohydro_1"/>
    <property type="match status" value="1"/>
</dbReference>
<keyword evidence="5" id="KW-1185">Reference proteome</keyword>
<dbReference type="InterPro" id="IPR006680">
    <property type="entry name" value="Amidohydro-rel"/>
</dbReference>
<feature type="domain" description="Amidohydrolase-related" evidence="3">
    <location>
        <begin position="48"/>
        <end position="422"/>
    </location>
</feature>
<dbReference type="PANTHER" id="PTHR43794:SF11">
    <property type="entry name" value="AMIDOHYDROLASE-RELATED DOMAIN-CONTAINING PROTEIN"/>
    <property type="match status" value="1"/>
</dbReference>
<evidence type="ECO:0000313" key="5">
    <source>
        <dbReference type="Proteomes" id="UP000585681"/>
    </source>
</evidence>
<evidence type="ECO:0000256" key="2">
    <source>
        <dbReference type="ARBA" id="ARBA00022801"/>
    </source>
</evidence>
<gene>
    <name evidence="4" type="ORF">GGR17_002899</name>
</gene>
<dbReference type="InterPro" id="IPR011059">
    <property type="entry name" value="Metal-dep_hydrolase_composite"/>
</dbReference>
<organism evidence="4 5">
    <name type="scientific">Actibacterium naphthalenivorans</name>
    <dbReference type="NCBI Taxonomy" id="1614693"/>
    <lineage>
        <taxon>Bacteria</taxon>
        <taxon>Pseudomonadati</taxon>
        <taxon>Pseudomonadota</taxon>
        <taxon>Alphaproteobacteria</taxon>
        <taxon>Rhodobacterales</taxon>
        <taxon>Roseobacteraceae</taxon>
        <taxon>Actibacterium</taxon>
    </lineage>
</organism>
<evidence type="ECO:0000313" key="4">
    <source>
        <dbReference type="EMBL" id="MBB4023077.1"/>
    </source>
</evidence>
<dbReference type="InterPro" id="IPR050287">
    <property type="entry name" value="MTA/SAH_deaminase"/>
</dbReference>
<evidence type="ECO:0000256" key="1">
    <source>
        <dbReference type="ARBA" id="ARBA00006745"/>
    </source>
</evidence>
<sequence length="486" mass="51724">MSGLVLKGGLVACPLTAKVVPRDLVIRDGRIAGDHGTDLPQRDISGHMVIAGLINAHTHGHANLNKGVADLWPLEFSLTHGGWMAAGRDAQMVYDSTLLGAWDMLSSGVTAVYDLVVGMPAPEPEHLHAVARAYHDAGLRAVIAPMVADIGFADSIPGLADALPAGRAKALTGTPQDPQTLLRRIDEAMGFDLPEGIVWGLAPTIPHQCTPEFLQGAADLARARGWRLHMHVAESRLQAEVARALWNASPVDRLHELGILGPDFTVGHAVWLERRDFATLARYGATIAHVPASNQRLGAGVAPLRMMLEEGVTVALATDGANSSDAMNMFEAMRHATNLSRLWETPARRWVGAAQAYGMATLGGAAAMGLAPATLAPGAPADLVCLSLQSPAFCPLNAPITQMVTAENGASVAHVFVAGREVLHAGRPTGFDPDALRARIAGFMPRLEANRADIRALAETTVPHVRRFLDNRRRPDLGFTRNLPCE</sequence>
<comment type="similarity">
    <text evidence="1">Belongs to the metallo-dependent hydrolases superfamily. ATZ/TRZ family.</text>
</comment>
<dbReference type="AlphaFoldDB" id="A0A840CM28"/>
<reference evidence="4" key="1">
    <citation type="submission" date="2020-08" db="EMBL/GenBank/DDBJ databases">
        <title>Genomic Encyclopedia of Type Strains, Phase IV (KMG-IV): sequencing the most valuable type-strain genomes for metagenomic binning, comparative biology and taxonomic classification.</title>
        <authorList>
            <person name="Goeker M."/>
        </authorList>
    </citation>
    <scope>NUCLEOTIDE SEQUENCE [LARGE SCALE GENOMIC DNA]</scope>
    <source>
        <strain evidence="4">DSM 105040</strain>
    </source>
</reference>
<accession>A0A840CM28</accession>
<protein>
    <submittedName>
        <fullName evidence="4">Cytosine/adenosine deaminase-related metal-dependent hydrolase</fullName>
    </submittedName>
</protein>
<dbReference type="SUPFAM" id="SSF51338">
    <property type="entry name" value="Composite domain of metallo-dependent hydrolases"/>
    <property type="match status" value="1"/>
</dbReference>
<dbReference type="Gene3D" id="2.30.40.10">
    <property type="entry name" value="Urease, subunit C, domain 1"/>
    <property type="match status" value="1"/>
</dbReference>
<dbReference type="EMBL" id="JACIEQ010000004">
    <property type="protein sequence ID" value="MBB4023077.1"/>
    <property type="molecule type" value="Genomic_DNA"/>
</dbReference>
<keyword evidence="2 4" id="KW-0378">Hydrolase</keyword>
<dbReference type="GO" id="GO:0016810">
    <property type="term" value="F:hydrolase activity, acting on carbon-nitrogen (but not peptide) bonds"/>
    <property type="evidence" value="ECO:0007669"/>
    <property type="project" value="InterPro"/>
</dbReference>
<dbReference type="Proteomes" id="UP000585681">
    <property type="component" value="Unassembled WGS sequence"/>
</dbReference>
<dbReference type="InterPro" id="IPR032466">
    <property type="entry name" value="Metal_Hydrolase"/>
</dbReference>
<dbReference type="Gene3D" id="3.20.20.140">
    <property type="entry name" value="Metal-dependent hydrolases"/>
    <property type="match status" value="1"/>
</dbReference>
<name>A0A840CM28_9RHOB</name>
<dbReference type="SUPFAM" id="SSF51556">
    <property type="entry name" value="Metallo-dependent hydrolases"/>
    <property type="match status" value="1"/>
</dbReference>